<dbReference type="AlphaFoldDB" id="A0AAD4B8J2"/>
<dbReference type="Pfam" id="PF12449">
    <property type="entry name" value="DUF3684"/>
    <property type="match status" value="1"/>
</dbReference>
<protein>
    <submittedName>
        <fullName evidence="1">Uncharacterized protein</fullName>
    </submittedName>
</protein>
<keyword evidence="2" id="KW-1185">Reference proteome</keyword>
<sequence>MDAEGCLLSLGVRKDPPVHFLLDQGDWTVLDLVKYLVQVERSLTDGDISGLKLNKIFTKEDSQGSSEENIGYCAEELFPPVDAFQLLVIEWSEKLEKGCV</sequence>
<comment type="caution">
    <text evidence="1">The sequence shown here is derived from an EMBL/GenBank/DDBJ whole genome shotgun (WGS) entry which is preliminary data.</text>
</comment>
<accession>A0AAD4B8J2</accession>
<name>A0AAD4B8J2_BOLED</name>
<dbReference type="Proteomes" id="UP001194468">
    <property type="component" value="Unassembled WGS sequence"/>
</dbReference>
<gene>
    <name evidence="1" type="ORF">L210DRAFT_3659216</name>
</gene>
<reference evidence="1" key="2">
    <citation type="journal article" date="2020" name="Nat. Commun.">
        <title>Large-scale genome sequencing of mycorrhizal fungi provides insights into the early evolution of symbiotic traits.</title>
        <authorList>
            <person name="Miyauchi S."/>
            <person name="Kiss E."/>
            <person name="Kuo A."/>
            <person name="Drula E."/>
            <person name="Kohler A."/>
            <person name="Sanchez-Garcia M."/>
            <person name="Morin E."/>
            <person name="Andreopoulos B."/>
            <person name="Barry K.W."/>
            <person name="Bonito G."/>
            <person name="Buee M."/>
            <person name="Carver A."/>
            <person name="Chen C."/>
            <person name="Cichocki N."/>
            <person name="Clum A."/>
            <person name="Culley D."/>
            <person name="Crous P.W."/>
            <person name="Fauchery L."/>
            <person name="Girlanda M."/>
            <person name="Hayes R.D."/>
            <person name="Keri Z."/>
            <person name="LaButti K."/>
            <person name="Lipzen A."/>
            <person name="Lombard V."/>
            <person name="Magnuson J."/>
            <person name="Maillard F."/>
            <person name="Murat C."/>
            <person name="Nolan M."/>
            <person name="Ohm R.A."/>
            <person name="Pangilinan J."/>
            <person name="Pereira M.F."/>
            <person name="Perotto S."/>
            <person name="Peter M."/>
            <person name="Pfister S."/>
            <person name="Riley R."/>
            <person name="Sitrit Y."/>
            <person name="Stielow J.B."/>
            <person name="Szollosi G."/>
            <person name="Zifcakova L."/>
            <person name="Stursova M."/>
            <person name="Spatafora J.W."/>
            <person name="Tedersoo L."/>
            <person name="Vaario L.M."/>
            <person name="Yamada A."/>
            <person name="Yan M."/>
            <person name="Wang P."/>
            <person name="Xu J."/>
            <person name="Bruns T."/>
            <person name="Baldrian P."/>
            <person name="Vilgalys R."/>
            <person name="Dunand C."/>
            <person name="Henrissat B."/>
            <person name="Grigoriev I.V."/>
            <person name="Hibbett D."/>
            <person name="Nagy L.G."/>
            <person name="Martin F.M."/>
        </authorList>
    </citation>
    <scope>NUCLEOTIDE SEQUENCE</scope>
    <source>
        <strain evidence="1">BED1</strain>
    </source>
</reference>
<reference evidence="1" key="1">
    <citation type="submission" date="2019-10" db="EMBL/GenBank/DDBJ databases">
        <authorList>
            <consortium name="DOE Joint Genome Institute"/>
            <person name="Kuo A."/>
            <person name="Miyauchi S."/>
            <person name="Kiss E."/>
            <person name="Drula E."/>
            <person name="Kohler A."/>
            <person name="Sanchez-Garcia M."/>
            <person name="Andreopoulos B."/>
            <person name="Barry K.W."/>
            <person name="Bonito G."/>
            <person name="Buee M."/>
            <person name="Carver A."/>
            <person name="Chen C."/>
            <person name="Cichocki N."/>
            <person name="Clum A."/>
            <person name="Culley D."/>
            <person name="Crous P.W."/>
            <person name="Fauchery L."/>
            <person name="Girlanda M."/>
            <person name="Hayes R."/>
            <person name="Keri Z."/>
            <person name="LaButti K."/>
            <person name="Lipzen A."/>
            <person name="Lombard V."/>
            <person name="Magnuson J."/>
            <person name="Maillard F."/>
            <person name="Morin E."/>
            <person name="Murat C."/>
            <person name="Nolan M."/>
            <person name="Ohm R."/>
            <person name="Pangilinan J."/>
            <person name="Pereira M."/>
            <person name="Perotto S."/>
            <person name="Peter M."/>
            <person name="Riley R."/>
            <person name="Sitrit Y."/>
            <person name="Stielow B."/>
            <person name="Szollosi G."/>
            <person name="Zifcakova L."/>
            <person name="Stursova M."/>
            <person name="Spatafora J.W."/>
            <person name="Tedersoo L."/>
            <person name="Vaario L.-M."/>
            <person name="Yamada A."/>
            <person name="Yan M."/>
            <person name="Wang P."/>
            <person name="Xu J."/>
            <person name="Bruns T."/>
            <person name="Baldrian P."/>
            <person name="Vilgalys R."/>
            <person name="Henrissat B."/>
            <person name="Grigoriev I.V."/>
            <person name="Hibbett D."/>
            <person name="Nagy L.G."/>
            <person name="Martin F.M."/>
        </authorList>
    </citation>
    <scope>NUCLEOTIDE SEQUENCE</scope>
    <source>
        <strain evidence="1">BED1</strain>
    </source>
</reference>
<organism evidence="1 2">
    <name type="scientific">Boletus edulis BED1</name>
    <dbReference type="NCBI Taxonomy" id="1328754"/>
    <lineage>
        <taxon>Eukaryota</taxon>
        <taxon>Fungi</taxon>
        <taxon>Dikarya</taxon>
        <taxon>Basidiomycota</taxon>
        <taxon>Agaricomycotina</taxon>
        <taxon>Agaricomycetes</taxon>
        <taxon>Agaricomycetidae</taxon>
        <taxon>Boletales</taxon>
        <taxon>Boletineae</taxon>
        <taxon>Boletaceae</taxon>
        <taxon>Boletoideae</taxon>
        <taxon>Boletus</taxon>
    </lineage>
</organism>
<dbReference type="EMBL" id="WHUW01000530">
    <property type="protein sequence ID" value="KAF8414429.1"/>
    <property type="molecule type" value="Genomic_DNA"/>
</dbReference>
<proteinExistence type="predicted"/>
<evidence type="ECO:0000313" key="1">
    <source>
        <dbReference type="EMBL" id="KAF8414429.1"/>
    </source>
</evidence>
<dbReference type="InterPro" id="IPR022155">
    <property type="entry name" value="DUF3684"/>
</dbReference>
<evidence type="ECO:0000313" key="2">
    <source>
        <dbReference type="Proteomes" id="UP001194468"/>
    </source>
</evidence>